<dbReference type="SUPFAM" id="SSF56349">
    <property type="entry name" value="DNA breaking-rejoining enzymes"/>
    <property type="match status" value="1"/>
</dbReference>
<dbReference type="GO" id="GO:0006310">
    <property type="term" value="P:DNA recombination"/>
    <property type="evidence" value="ECO:0007669"/>
    <property type="project" value="UniProtKB-KW"/>
</dbReference>
<reference evidence="5 6" key="1">
    <citation type="journal article" date="2018" name="Front. Microbiol.">
        <title>Phylogeny of Vibrio vulnificus from the Analysis of the Core-Genome: Implications for Intra-Species Taxonomy.</title>
        <authorList>
            <person name="Roig F.J."/>
            <person name="Gonzalez-Candelas F."/>
            <person name="Sanjuan E."/>
            <person name="Fouz B."/>
            <person name="Feil E.J."/>
            <person name="Llorens C."/>
            <person name="Baker-Austin C."/>
            <person name="Oliver J.D."/>
            <person name="Danin-Poleg Y."/>
            <person name="Gibas C.J."/>
            <person name="Kashi Y."/>
            <person name="Gulig P.A."/>
            <person name="Morrison S.S."/>
            <person name="Amaro C."/>
        </authorList>
    </citation>
    <scope>NUCLEOTIDE SEQUENCE [LARGE SCALE GENOMIC DNA]</scope>
    <source>
        <strain evidence="5 6">CECT4608</strain>
    </source>
</reference>
<protein>
    <recommendedName>
        <fullName evidence="4">Tyr recombinase domain-containing protein</fullName>
    </recommendedName>
</protein>
<dbReference type="PANTHER" id="PTHR30629">
    <property type="entry name" value="PROPHAGE INTEGRASE"/>
    <property type="match status" value="1"/>
</dbReference>
<name>A0A2S3R0A0_VIBVL</name>
<evidence type="ECO:0000256" key="1">
    <source>
        <dbReference type="ARBA" id="ARBA00008857"/>
    </source>
</evidence>
<comment type="caution">
    <text evidence="5">The sequence shown here is derived from an EMBL/GenBank/DDBJ whole genome shotgun (WGS) entry which is preliminary data.</text>
</comment>
<dbReference type="InterPro" id="IPR050808">
    <property type="entry name" value="Phage_Integrase"/>
</dbReference>
<dbReference type="InterPro" id="IPR013762">
    <property type="entry name" value="Integrase-like_cat_sf"/>
</dbReference>
<sequence>MQNKVINIHSFDDSLLEHIVSGEIEEGVFITAGTNLKIDARKKIYLLSGCPKGFPKGACFDYKIADLGEIDLSAALIAARELESDLKKGIETFAPMNRPRIPMAFSETSVKKAVADTKSAGVQLIFKDTSPGSQKMLMRVTENGTANYFIEYRLRKPNGKQTAVKNINVASANADTLERARAVAAEYREQIARNEPPTLVVGGRNRNHSLREVHEHRMKSVGKKYKESTLDYYKTIVNNLVKHGLFEREITSFDREEILDLHDKFIKVHGYNQADKLIGTIGTLIKYANATLKNKSNVYYDIVNPVMIMSTLGKWHKKKRSNKAFDKTYTKELIDAIRWMRTWTAPIDQDNPHRKYTKSTPCNYVRYSYFCEFLLFTGLRPMDGARIRWSQVDTDKGIITWTDEEAEAYIKRFDRELLNDRLILELPISEQANNVLKEMKELGLNDYELVFPSTTGKPIKINDIAKNGLAKEKFGIYLAPGRFRHFFQNVAANVVNLKTFEIKRLVFHTQKHFDNHSGYIAYDLKHYRKCTQKVSDAILSLADYANKSDVTVSIRYDIAEKLMKYSNKDNAEDALQEAIEDLFLMRDNPELQFKSIITIKGRS</sequence>
<dbReference type="Pfam" id="PF00589">
    <property type="entry name" value="Phage_integrase"/>
    <property type="match status" value="1"/>
</dbReference>
<organism evidence="5 6">
    <name type="scientific">Vibrio vulnificus</name>
    <dbReference type="NCBI Taxonomy" id="672"/>
    <lineage>
        <taxon>Bacteria</taxon>
        <taxon>Pseudomonadati</taxon>
        <taxon>Pseudomonadota</taxon>
        <taxon>Gammaproteobacteria</taxon>
        <taxon>Vibrionales</taxon>
        <taxon>Vibrionaceae</taxon>
        <taxon>Vibrio</taxon>
    </lineage>
</organism>
<feature type="domain" description="Tyr recombinase" evidence="4">
    <location>
        <begin position="361"/>
        <end position="487"/>
    </location>
</feature>
<dbReference type="Proteomes" id="UP000237466">
    <property type="component" value="Unassembled WGS sequence"/>
</dbReference>
<evidence type="ECO:0000259" key="4">
    <source>
        <dbReference type="Pfam" id="PF00589"/>
    </source>
</evidence>
<keyword evidence="3" id="KW-0233">DNA recombination</keyword>
<dbReference type="Gene3D" id="1.10.443.10">
    <property type="entry name" value="Intergrase catalytic core"/>
    <property type="match status" value="1"/>
</dbReference>
<dbReference type="InterPro" id="IPR038488">
    <property type="entry name" value="Integrase_DNA-bd_sf"/>
</dbReference>
<evidence type="ECO:0000256" key="3">
    <source>
        <dbReference type="ARBA" id="ARBA00023172"/>
    </source>
</evidence>
<evidence type="ECO:0000313" key="6">
    <source>
        <dbReference type="Proteomes" id="UP000237466"/>
    </source>
</evidence>
<dbReference type="RefSeq" id="WP_103200714.1">
    <property type="nucleotide sequence ID" value="NZ_JAMQXX010000060.1"/>
</dbReference>
<keyword evidence="2" id="KW-0229">DNA integration</keyword>
<dbReference type="EMBL" id="PDGH01000112">
    <property type="protein sequence ID" value="POB45925.1"/>
    <property type="molecule type" value="Genomic_DNA"/>
</dbReference>
<dbReference type="AlphaFoldDB" id="A0A2S3R0A0"/>
<dbReference type="InterPro" id="IPR002104">
    <property type="entry name" value="Integrase_catalytic"/>
</dbReference>
<dbReference type="InterPro" id="IPR011010">
    <property type="entry name" value="DNA_brk_join_enz"/>
</dbReference>
<comment type="similarity">
    <text evidence="1">Belongs to the 'phage' integrase family.</text>
</comment>
<accession>A0A2S3R0A0</accession>
<dbReference type="PANTHER" id="PTHR30629:SF2">
    <property type="entry name" value="PROPHAGE INTEGRASE INTS-RELATED"/>
    <property type="match status" value="1"/>
</dbReference>
<dbReference type="Gene3D" id="3.30.160.390">
    <property type="entry name" value="Integrase, DNA-binding domain"/>
    <property type="match status" value="1"/>
</dbReference>
<gene>
    <name evidence="5" type="ORF">CRN52_15515</name>
</gene>
<proteinExistence type="inferred from homology"/>
<dbReference type="GO" id="GO:0015074">
    <property type="term" value="P:DNA integration"/>
    <property type="evidence" value="ECO:0007669"/>
    <property type="project" value="UniProtKB-KW"/>
</dbReference>
<evidence type="ECO:0000256" key="2">
    <source>
        <dbReference type="ARBA" id="ARBA00022908"/>
    </source>
</evidence>
<evidence type="ECO:0000313" key="5">
    <source>
        <dbReference type="EMBL" id="POB45925.1"/>
    </source>
</evidence>
<dbReference type="GO" id="GO:0003677">
    <property type="term" value="F:DNA binding"/>
    <property type="evidence" value="ECO:0007669"/>
    <property type="project" value="InterPro"/>
</dbReference>